<evidence type="ECO:0000313" key="2">
    <source>
        <dbReference type="EMBL" id="PFH56142.1"/>
    </source>
</evidence>
<reference evidence="2 3" key="2">
    <citation type="journal article" date="2017" name="Sci. Rep.">
        <title>Ant-infecting Ophiocordyceps genomes reveal a high diversity of potential behavioral manipulation genes and a possible major role for enterotoxins.</title>
        <authorList>
            <person name="de Bekker C."/>
            <person name="Ohm R.A."/>
            <person name="Evans H.C."/>
            <person name="Brachmann A."/>
            <person name="Hughes D.P."/>
        </authorList>
    </citation>
    <scope>NUCLEOTIDE SEQUENCE [LARGE SCALE GENOMIC DNA]</scope>
    <source>
        <strain evidence="2 3">SC16a</strain>
    </source>
</reference>
<proteinExistence type="predicted"/>
<dbReference type="Proteomes" id="UP000037136">
    <property type="component" value="Unassembled WGS sequence"/>
</dbReference>
<dbReference type="AlphaFoldDB" id="A0A2A9P5I9"/>
<sequence>MRFRPLRSSVHERPAPGLGRPRHQHLEEPEAPTGHVSRQLRMAKARVDAVDRHRQGRRRMTLGQGPHAQHLQQLGDGVVLGPAGRGGRRRALVDGLQYLARRGRLLRELGVAVRGRGDNGQRRPRPELGCRLVELGHQQGGQEKGRDEVDRHHLLVSLRQHEPGPGEARVGQYHVHPLQLVLYPRGEPLHAIVAGHVQLPHFHGRLRHACFHVCLGRRALFRTADGQNQPAGPEPGIMSRCFLAEARIAAGDDDGFPAIGASRVRHRLDELVV</sequence>
<feature type="region of interest" description="Disordered" evidence="1">
    <location>
        <begin position="1"/>
        <end position="40"/>
    </location>
</feature>
<name>A0A2A9P5I9_OPHUN</name>
<reference evidence="2 3" key="1">
    <citation type="journal article" date="2015" name="BMC Genomics">
        <title>Gene expression during zombie ant biting behavior reflects the complexity underlying fungal parasitic behavioral manipulation.</title>
        <authorList>
            <person name="de Bekker C."/>
            <person name="Ohm R.A."/>
            <person name="Loreto R.G."/>
            <person name="Sebastian A."/>
            <person name="Albert I."/>
            <person name="Merrow M."/>
            <person name="Brachmann A."/>
            <person name="Hughes D.P."/>
        </authorList>
    </citation>
    <scope>NUCLEOTIDE SEQUENCE [LARGE SCALE GENOMIC DNA]</scope>
    <source>
        <strain evidence="2 3">SC16a</strain>
    </source>
</reference>
<accession>A0A2A9P5I9</accession>
<organism evidence="2 3">
    <name type="scientific">Ophiocordyceps unilateralis</name>
    <name type="common">Zombie-ant fungus</name>
    <name type="synonym">Torrubia unilateralis</name>
    <dbReference type="NCBI Taxonomy" id="268505"/>
    <lineage>
        <taxon>Eukaryota</taxon>
        <taxon>Fungi</taxon>
        <taxon>Dikarya</taxon>
        <taxon>Ascomycota</taxon>
        <taxon>Pezizomycotina</taxon>
        <taxon>Sordariomycetes</taxon>
        <taxon>Hypocreomycetidae</taxon>
        <taxon>Hypocreales</taxon>
        <taxon>Ophiocordycipitaceae</taxon>
        <taxon>Ophiocordyceps</taxon>
    </lineage>
</organism>
<keyword evidence="3" id="KW-1185">Reference proteome</keyword>
<feature type="region of interest" description="Disordered" evidence="1">
    <location>
        <begin position="62"/>
        <end position="86"/>
    </location>
</feature>
<protein>
    <submittedName>
        <fullName evidence="2">Uncharacterized protein</fullName>
    </submittedName>
</protein>
<gene>
    <name evidence="2" type="ORF">XA68_17011</name>
</gene>
<evidence type="ECO:0000256" key="1">
    <source>
        <dbReference type="SAM" id="MobiDB-lite"/>
    </source>
</evidence>
<comment type="caution">
    <text evidence="2">The sequence shown here is derived from an EMBL/GenBank/DDBJ whole genome shotgun (WGS) entry which is preliminary data.</text>
</comment>
<dbReference type="EMBL" id="LAZP02000652">
    <property type="protein sequence ID" value="PFH56142.1"/>
    <property type="molecule type" value="Genomic_DNA"/>
</dbReference>
<evidence type="ECO:0000313" key="3">
    <source>
        <dbReference type="Proteomes" id="UP000037136"/>
    </source>
</evidence>